<dbReference type="Proteomes" id="UP000655044">
    <property type="component" value="Unassembled WGS sequence"/>
</dbReference>
<organism evidence="2 3">
    <name type="scientific">Planobispora rosea</name>
    <dbReference type="NCBI Taxonomy" id="35762"/>
    <lineage>
        <taxon>Bacteria</taxon>
        <taxon>Bacillati</taxon>
        <taxon>Actinomycetota</taxon>
        <taxon>Actinomycetes</taxon>
        <taxon>Streptosporangiales</taxon>
        <taxon>Streptosporangiaceae</taxon>
        <taxon>Planobispora</taxon>
    </lineage>
</organism>
<proteinExistence type="predicted"/>
<keyword evidence="3" id="KW-1185">Reference proteome</keyword>
<name>A0A8J3S577_PLARO</name>
<evidence type="ECO:0000256" key="1">
    <source>
        <dbReference type="SAM" id="MobiDB-lite"/>
    </source>
</evidence>
<comment type="caution">
    <text evidence="2">The sequence shown here is derived from an EMBL/GenBank/DDBJ whole genome shotgun (WGS) entry which is preliminary data.</text>
</comment>
<reference evidence="2" key="1">
    <citation type="submission" date="2021-01" db="EMBL/GenBank/DDBJ databases">
        <title>Whole genome shotgun sequence of Planobispora rosea NBRC 15558.</title>
        <authorList>
            <person name="Komaki H."/>
            <person name="Tamura T."/>
        </authorList>
    </citation>
    <scope>NUCLEOTIDE SEQUENCE</scope>
    <source>
        <strain evidence="2">NBRC 15558</strain>
    </source>
</reference>
<evidence type="ECO:0000313" key="2">
    <source>
        <dbReference type="EMBL" id="GIH85239.1"/>
    </source>
</evidence>
<dbReference type="EMBL" id="BOOI01000033">
    <property type="protein sequence ID" value="GIH85239.1"/>
    <property type="molecule type" value="Genomic_DNA"/>
</dbReference>
<feature type="region of interest" description="Disordered" evidence="1">
    <location>
        <begin position="32"/>
        <end position="62"/>
    </location>
</feature>
<dbReference type="AlphaFoldDB" id="A0A8J3S577"/>
<accession>A0A8J3S577</accession>
<protein>
    <submittedName>
        <fullName evidence="2">Uncharacterized protein</fullName>
    </submittedName>
</protein>
<gene>
    <name evidence="2" type="ORF">Pro02_36470</name>
</gene>
<sequence>MAARADSAGDHMSVVSPATIRKMNRVSDRIACSSRRNEASNSGGTVARAAPQPGSDRRRSRA</sequence>
<evidence type="ECO:0000313" key="3">
    <source>
        <dbReference type="Proteomes" id="UP000655044"/>
    </source>
</evidence>